<organism evidence="1">
    <name type="scientific">Phenylobacterium glaciei</name>
    <dbReference type="NCBI Taxonomy" id="2803784"/>
    <lineage>
        <taxon>Bacteria</taxon>
        <taxon>Pseudomonadati</taxon>
        <taxon>Pseudomonadota</taxon>
        <taxon>Alphaproteobacteria</taxon>
        <taxon>Caulobacterales</taxon>
        <taxon>Caulobacteraceae</taxon>
        <taxon>Phenylobacterium</taxon>
    </lineage>
</organism>
<evidence type="ECO:0000313" key="1">
    <source>
        <dbReference type="EMBL" id="QQZ48782.1"/>
    </source>
</evidence>
<reference evidence="1" key="1">
    <citation type="submission" date="2021-01" db="EMBL/GenBank/DDBJ databases">
        <title>Genome sequence of Phenylobacterium sp. 20VBR1 isolated from a valley glaceir, Ny-Alesund, Svalbard.</title>
        <authorList>
            <person name="Thomas F.A."/>
            <person name="Krishnan K.P."/>
            <person name="Sinha R.K."/>
        </authorList>
    </citation>
    <scope>NUCLEOTIDE SEQUENCE</scope>
    <source>
        <strain evidence="1">20VBR1</strain>
    </source>
</reference>
<accession>A0A974S8Q3</accession>
<gene>
    <name evidence="1" type="ORF">JKL49_15400</name>
</gene>
<dbReference type="EMBL" id="CP068570">
    <property type="protein sequence ID" value="QQZ48782.1"/>
    <property type="molecule type" value="Genomic_DNA"/>
</dbReference>
<name>A0A974S8Q3_9CAUL</name>
<dbReference type="AlphaFoldDB" id="A0A974S8Q3"/>
<proteinExistence type="predicted"/>
<sequence>MLSEELKKGYRPQAVDKDFVVLTSRRTTLELVIRRYVERLANVEIRSEVFVTGLKIEPGAPLRVTGSPSRTATTS</sequence>
<protein>
    <submittedName>
        <fullName evidence="1">Uncharacterized protein</fullName>
    </submittedName>
</protein>